<keyword evidence="3" id="KW-0997">Cell inner membrane</keyword>
<evidence type="ECO:0000256" key="1">
    <source>
        <dbReference type="ARBA" id="ARBA00022448"/>
    </source>
</evidence>
<keyword evidence="1" id="KW-0813">Transport</keyword>
<dbReference type="SMART" id="SM00382">
    <property type="entry name" value="AAA"/>
    <property type="match status" value="1"/>
</dbReference>
<evidence type="ECO:0000259" key="8">
    <source>
        <dbReference type="PROSITE" id="PS50893"/>
    </source>
</evidence>
<dbReference type="InterPro" id="IPR027417">
    <property type="entry name" value="P-loop_NTPase"/>
</dbReference>
<evidence type="ECO:0000313" key="10">
    <source>
        <dbReference type="Proteomes" id="UP000248090"/>
    </source>
</evidence>
<dbReference type="EMBL" id="LAPT01000028">
    <property type="protein sequence ID" value="PXF31961.1"/>
    <property type="molecule type" value="Genomic_DNA"/>
</dbReference>
<evidence type="ECO:0000313" key="9">
    <source>
        <dbReference type="EMBL" id="PXF31961.1"/>
    </source>
</evidence>
<dbReference type="PANTHER" id="PTHR42781">
    <property type="entry name" value="SPERMIDINE/PUTRESCINE IMPORT ATP-BINDING PROTEIN POTA"/>
    <property type="match status" value="1"/>
</dbReference>
<dbReference type="InterPro" id="IPR050093">
    <property type="entry name" value="ABC_SmlMolc_Importer"/>
</dbReference>
<comment type="caution">
    <text evidence="9">The sequence shown here is derived from an EMBL/GenBank/DDBJ whole genome shotgun (WGS) entry which is preliminary data.</text>
</comment>
<dbReference type="Gene3D" id="3.40.50.300">
    <property type="entry name" value="P-loop containing nucleotide triphosphate hydrolases"/>
    <property type="match status" value="1"/>
</dbReference>
<gene>
    <name evidence="9" type="ORF">WH50_07050</name>
</gene>
<accession>A0ABX5LZ56</accession>
<keyword evidence="4" id="KW-0547">Nucleotide-binding</keyword>
<dbReference type="Proteomes" id="UP000248090">
    <property type="component" value="Unassembled WGS sequence"/>
</dbReference>
<dbReference type="SUPFAM" id="SSF52540">
    <property type="entry name" value="P-loop containing nucleoside triphosphate hydrolases"/>
    <property type="match status" value="1"/>
</dbReference>
<name>A0ABX5LZ56_9GAMM</name>
<dbReference type="PANTHER" id="PTHR42781:SF1">
    <property type="entry name" value="THIAMINE IMPORT ATP-BINDING PROTEIN THIQ"/>
    <property type="match status" value="1"/>
</dbReference>
<proteinExistence type="predicted"/>
<keyword evidence="10" id="KW-1185">Reference proteome</keyword>
<dbReference type="PROSITE" id="PS00211">
    <property type="entry name" value="ABC_TRANSPORTER_1"/>
    <property type="match status" value="1"/>
</dbReference>
<evidence type="ECO:0000256" key="6">
    <source>
        <dbReference type="ARBA" id="ARBA00022967"/>
    </source>
</evidence>
<keyword evidence="2" id="KW-1003">Cell membrane</keyword>
<keyword evidence="7" id="KW-0472">Membrane</keyword>
<evidence type="ECO:0000256" key="2">
    <source>
        <dbReference type="ARBA" id="ARBA00022475"/>
    </source>
</evidence>
<dbReference type="PROSITE" id="PS50893">
    <property type="entry name" value="ABC_TRANSPORTER_2"/>
    <property type="match status" value="1"/>
</dbReference>
<dbReference type="InterPro" id="IPR017871">
    <property type="entry name" value="ABC_transporter-like_CS"/>
</dbReference>
<evidence type="ECO:0000256" key="3">
    <source>
        <dbReference type="ARBA" id="ARBA00022519"/>
    </source>
</evidence>
<keyword evidence="6" id="KW-1278">Translocase</keyword>
<dbReference type="InterPro" id="IPR003439">
    <property type="entry name" value="ABC_transporter-like_ATP-bd"/>
</dbReference>
<organism evidence="9 10">
    <name type="scientific">Pokkaliibacter plantistimulans</name>
    <dbReference type="NCBI Taxonomy" id="1635171"/>
    <lineage>
        <taxon>Bacteria</taxon>
        <taxon>Pseudomonadati</taxon>
        <taxon>Pseudomonadota</taxon>
        <taxon>Gammaproteobacteria</taxon>
        <taxon>Oceanospirillales</taxon>
        <taxon>Balneatrichaceae</taxon>
        <taxon>Pokkaliibacter</taxon>
    </lineage>
</organism>
<keyword evidence="5" id="KW-0067">ATP-binding</keyword>
<evidence type="ECO:0000256" key="7">
    <source>
        <dbReference type="ARBA" id="ARBA00023136"/>
    </source>
</evidence>
<sequence length="214" mass="23574">MLVLRQLAFDYPEQDYCFDMNLMAGQCLAVQGPSGAGKSTLLNLIAGFLAASSGEIGWLMDGSLIRWNSLLPWQRPVTTVFQEHNLFEHLPLWANIGMGLHPGLKLNSVQRQHIEQVLDDVGLAGMADRLPGALSGGQRQRVALARAWLRQKPLLLLDEPFTGLDVHTREQMWAGVKRQCAAGVAVLLVSHDSEDLDALADKRLRLEKGMLVAS</sequence>
<dbReference type="Pfam" id="PF00005">
    <property type="entry name" value="ABC_tran"/>
    <property type="match status" value="1"/>
</dbReference>
<protein>
    <submittedName>
        <fullName evidence="9">ABC transporter</fullName>
    </submittedName>
</protein>
<feature type="domain" description="ABC transporter" evidence="8">
    <location>
        <begin position="2"/>
        <end position="214"/>
    </location>
</feature>
<reference evidence="9 10" key="1">
    <citation type="submission" date="2015-03" db="EMBL/GenBank/DDBJ databases">
        <authorList>
            <person name="Krishnan R."/>
            <person name="Midha S."/>
            <person name="Patil P.B."/>
            <person name="Rameshkumar N."/>
        </authorList>
    </citation>
    <scope>NUCLEOTIDE SEQUENCE [LARGE SCALE GENOMIC DNA]</scope>
    <source>
        <strain evidence="9 10">L1E11</strain>
    </source>
</reference>
<evidence type="ECO:0000256" key="4">
    <source>
        <dbReference type="ARBA" id="ARBA00022741"/>
    </source>
</evidence>
<evidence type="ECO:0000256" key="5">
    <source>
        <dbReference type="ARBA" id="ARBA00022840"/>
    </source>
</evidence>
<dbReference type="InterPro" id="IPR003593">
    <property type="entry name" value="AAA+_ATPase"/>
</dbReference>